<evidence type="ECO:0000256" key="7">
    <source>
        <dbReference type="ARBA" id="ARBA00022827"/>
    </source>
</evidence>
<evidence type="ECO:0000256" key="11">
    <source>
        <dbReference type="ARBA" id="ARBA00031158"/>
    </source>
</evidence>
<evidence type="ECO:0000313" key="15">
    <source>
        <dbReference type="EMBL" id="VWX37830.1"/>
    </source>
</evidence>
<evidence type="ECO:0000256" key="14">
    <source>
        <dbReference type="ARBA" id="ARBA00048407"/>
    </source>
</evidence>
<sequence length="415" mass="47107">MYDLIGIGIGPMNLGLSALAHPTPLRTLFFDESEQFSWHPGMMIKDSMMQTSFISDLVTLADPTSSFTYLNYLRSINRLHTFYFYEKLLISRQEYNSYLKWVATQLDDLCFSTRVIDVQDTGDSYEVLVEDVKTGERKTYETRNVVIGTGAKPSIPDTFDSSVIHNTQYVMEKEQLLSKNKISIVGSGQSAAEIFLDLLTSDRSPDLELEWISRSTIFETLETGKLGEEIFSPSYVTYFNQLPLETRQEAVSKFTRSQNGISPETLQAIYEHLYDLTTDQKDRVQIRANLEVEQITHDTSFAIKMRHTELNQVRTSNTDAVVAATGFVPALPRFIDRLNIEFEGDQAWKVDANYRIVRSIATDHQLYATTNLELSHGPAADNLGMSVSRNQLILNDVAGKELYSVEQHATFTTFD</sequence>
<organism evidence="15 16">
    <name type="scientific">Exiguobacterium oxidotolerans</name>
    <dbReference type="NCBI Taxonomy" id="223958"/>
    <lineage>
        <taxon>Bacteria</taxon>
        <taxon>Bacillati</taxon>
        <taxon>Bacillota</taxon>
        <taxon>Bacilli</taxon>
        <taxon>Bacillales</taxon>
        <taxon>Bacillales Family XII. Incertae Sedis</taxon>
        <taxon>Exiguobacterium</taxon>
    </lineage>
</organism>
<keyword evidence="6" id="KW-0285">Flavoprotein</keyword>
<proteinExistence type="inferred from homology"/>
<comment type="similarity">
    <text evidence="3">Belongs to the lysine N(6)-hydroxylase/L-ornithine N(5)-oxygenase family.</text>
</comment>
<dbReference type="RefSeq" id="WP_159173747.1">
    <property type="nucleotide sequence ID" value="NZ_LR732312.1"/>
</dbReference>
<dbReference type="SUPFAM" id="SSF51905">
    <property type="entry name" value="FAD/NAD(P)-binding domain"/>
    <property type="match status" value="2"/>
</dbReference>
<keyword evidence="15" id="KW-0503">Monooxygenase</keyword>
<evidence type="ECO:0000256" key="5">
    <source>
        <dbReference type="ARBA" id="ARBA00016406"/>
    </source>
</evidence>
<protein>
    <recommendedName>
        <fullName evidence="5">L-lysine N6-monooxygenase MbtG</fullName>
        <ecNumber evidence="4">1.14.13.59</ecNumber>
    </recommendedName>
    <alternativeName>
        <fullName evidence="13">Lysine 6-N-hydroxylase</fullName>
    </alternativeName>
    <alternativeName>
        <fullName evidence="12">Lysine N6-hydroxylase</fullName>
    </alternativeName>
    <alternativeName>
        <fullName evidence="10">Lysine-N-oxygenase</fullName>
    </alternativeName>
    <alternativeName>
        <fullName evidence="11">Mycobactin synthase protein G</fullName>
    </alternativeName>
</protein>
<keyword evidence="8" id="KW-0521">NADP</keyword>
<keyword evidence="7" id="KW-0274">FAD</keyword>
<evidence type="ECO:0000256" key="6">
    <source>
        <dbReference type="ARBA" id="ARBA00022630"/>
    </source>
</evidence>
<evidence type="ECO:0000313" key="16">
    <source>
        <dbReference type="Proteomes" id="UP000439752"/>
    </source>
</evidence>
<dbReference type="PANTHER" id="PTHR42802:SF1">
    <property type="entry name" value="L-ORNITHINE N(5)-MONOOXYGENASE"/>
    <property type="match status" value="1"/>
</dbReference>
<evidence type="ECO:0000256" key="1">
    <source>
        <dbReference type="ARBA" id="ARBA00001974"/>
    </source>
</evidence>
<evidence type="ECO:0000256" key="9">
    <source>
        <dbReference type="ARBA" id="ARBA00023002"/>
    </source>
</evidence>
<dbReference type="PANTHER" id="PTHR42802">
    <property type="entry name" value="MONOOXYGENASE"/>
    <property type="match status" value="1"/>
</dbReference>
<dbReference type="InterPro" id="IPR025700">
    <property type="entry name" value="Lys/Orn_oxygenase"/>
</dbReference>
<evidence type="ECO:0000256" key="13">
    <source>
        <dbReference type="ARBA" id="ARBA00032738"/>
    </source>
</evidence>
<comment type="cofactor">
    <cofactor evidence="1">
        <name>FAD</name>
        <dbReference type="ChEBI" id="CHEBI:57692"/>
    </cofactor>
</comment>
<evidence type="ECO:0000256" key="10">
    <source>
        <dbReference type="ARBA" id="ARBA00029939"/>
    </source>
</evidence>
<dbReference type="AlphaFoldDB" id="A0A653IF45"/>
<comment type="pathway">
    <text evidence="2">Siderophore biosynthesis.</text>
</comment>
<dbReference type="EMBL" id="CABWKQ010000030">
    <property type="protein sequence ID" value="VWX37830.1"/>
    <property type="molecule type" value="Genomic_DNA"/>
</dbReference>
<comment type="catalytic activity">
    <reaction evidence="14">
        <text>L-lysine + NADPH + O2 = N(6)-hydroxy-L-lysine + NADP(+) + H2O</text>
        <dbReference type="Rhea" id="RHEA:23228"/>
        <dbReference type="ChEBI" id="CHEBI:15377"/>
        <dbReference type="ChEBI" id="CHEBI:15379"/>
        <dbReference type="ChEBI" id="CHEBI:32551"/>
        <dbReference type="ChEBI" id="CHEBI:57783"/>
        <dbReference type="ChEBI" id="CHEBI:57820"/>
        <dbReference type="ChEBI" id="CHEBI:58349"/>
        <dbReference type="EC" id="1.14.13.59"/>
    </reaction>
</comment>
<dbReference type="Proteomes" id="UP000439752">
    <property type="component" value="Unassembled WGS sequence"/>
</dbReference>
<dbReference type="InterPro" id="IPR036188">
    <property type="entry name" value="FAD/NAD-bd_sf"/>
</dbReference>
<evidence type="ECO:0000256" key="2">
    <source>
        <dbReference type="ARBA" id="ARBA00004924"/>
    </source>
</evidence>
<evidence type="ECO:0000256" key="12">
    <source>
        <dbReference type="ARBA" id="ARBA00032493"/>
    </source>
</evidence>
<dbReference type="Pfam" id="PF13434">
    <property type="entry name" value="Lys_Orn_oxgnase"/>
    <property type="match status" value="1"/>
</dbReference>
<dbReference type="Gene3D" id="3.50.50.60">
    <property type="entry name" value="FAD/NAD(P)-binding domain"/>
    <property type="match status" value="1"/>
</dbReference>
<evidence type="ECO:0000256" key="4">
    <source>
        <dbReference type="ARBA" id="ARBA00013076"/>
    </source>
</evidence>
<gene>
    <name evidence="15" type="ORF">EXIGUO9Y_360107</name>
</gene>
<reference evidence="15 16" key="1">
    <citation type="submission" date="2019-10" db="EMBL/GenBank/DDBJ databases">
        <authorList>
            <person name="Karimi E."/>
        </authorList>
    </citation>
    <scope>NUCLEOTIDE SEQUENCE [LARGE SCALE GENOMIC DNA]</scope>
    <source>
        <strain evidence="15">Exiguobacterium sp. 9Y</strain>
    </source>
</reference>
<evidence type="ECO:0000256" key="3">
    <source>
        <dbReference type="ARBA" id="ARBA00007588"/>
    </source>
</evidence>
<accession>A0A653IF45</accession>
<dbReference type="GO" id="GO:0047091">
    <property type="term" value="F:L-lysine 6-monooxygenase (NADPH) activity"/>
    <property type="evidence" value="ECO:0007669"/>
    <property type="project" value="UniProtKB-EC"/>
</dbReference>
<dbReference type="EC" id="1.14.13.59" evidence="4"/>
<keyword evidence="16" id="KW-1185">Reference proteome</keyword>
<evidence type="ECO:0000256" key="8">
    <source>
        <dbReference type="ARBA" id="ARBA00022857"/>
    </source>
</evidence>
<keyword evidence="9" id="KW-0560">Oxidoreductase</keyword>
<name>A0A653IF45_9BACL</name>